<keyword evidence="7" id="KW-1185">Reference proteome</keyword>
<dbReference type="PANTHER" id="PTHR22881:SF27">
    <property type="entry name" value="BROMODOMAIN CONTAINING 7_9"/>
    <property type="match status" value="1"/>
</dbReference>
<dbReference type="SUPFAM" id="SSF47370">
    <property type="entry name" value="Bromodomain"/>
    <property type="match status" value="1"/>
</dbReference>
<dbReference type="InterPro" id="IPR051831">
    <property type="entry name" value="Bromodomain_contain_prot"/>
</dbReference>
<reference evidence="6 7" key="1">
    <citation type="submission" date="2021-08" db="EMBL/GenBank/DDBJ databases">
        <title>Draft Genome Sequence of Phanerochaete sordida strain YK-624.</title>
        <authorList>
            <person name="Mori T."/>
            <person name="Dohra H."/>
            <person name="Suzuki T."/>
            <person name="Kawagishi H."/>
            <person name="Hirai H."/>
        </authorList>
    </citation>
    <scope>NUCLEOTIDE SEQUENCE [LARGE SCALE GENOMIC DNA]</scope>
    <source>
        <strain evidence="6 7">YK-624</strain>
    </source>
</reference>
<evidence type="ECO:0000256" key="1">
    <source>
        <dbReference type="ARBA" id="ARBA00023117"/>
    </source>
</evidence>
<name>A0A9P3G9F9_9APHY</name>
<feature type="region of interest" description="Disordered" evidence="4">
    <location>
        <begin position="1"/>
        <end position="24"/>
    </location>
</feature>
<dbReference type="SMART" id="SM00297">
    <property type="entry name" value="BROMO"/>
    <property type="match status" value="1"/>
</dbReference>
<feature type="compositionally biased region" description="Acidic residues" evidence="4">
    <location>
        <begin position="183"/>
        <end position="198"/>
    </location>
</feature>
<evidence type="ECO:0000256" key="2">
    <source>
        <dbReference type="PROSITE-ProRule" id="PRU00035"/>
    </source>
</evidence>
<dbReference type="Proteomes" id="UP000703269">
    <property type="component" value="Unassembled WGS sequence"/>
</dbReference>
<proteinExistence type="predicted"/>
<evidence type="ECO:0000313" key="7">
    <source>
        <dbReference type="Proteomes" id="UP000703269"/>
    </source>
</evidence>
<feature type="compositionally biased region" description="Polar residues" evidence="4">
    <location>
        <begin position="10"/>
        <end position="21"/>
    </location>
</feature>
<keyword evidence="3" id="KW-0175">Coiled coil</keyword>
<accession>A0A9P3G9F9</accession>
<dbReference type="OrthoDB" id="21449at2759"/>
<organism evidence="6 7">
    <name type="scientific">Phanerochaete sordida</name>
    <dbReference type="NCBI Taxonomy" id="48140"/>
    <lineage>
        <taxon>Eukaryota</taxon>
        <taxon>Fungi</taxon>
        <taxon>Dikarya</taxon>
        <taxon>Basidiomycota</taxon>
        <taxon>Agaricomycotina</taxon>
        <taxon>Agaricomycetes</taxon>
        <taxon>Polyporales</taxon>
        <taxon>Phanerochaetaceae</taxon>
        <taxon>Phanerochaete</taxon>
    </lineage>
</organism>
<dbReference type="AlphaFoldDB" id="A0A9P3G9F9"/>
<dbReference type="GO" id="GO:0006357">
    <property type="term" value="P:regulation of transcription by RNA polymerase II"/>
    <property type="evidence" value="ECO:0007669"/>
    <property type="project" value="TreeGrafter"/>
</dbReference>
<dbReference type="GO" id="GO:0005634">
    <property type="term" value="C:nucleus"/>
    <property type="evidence" value="ECO:0007669"/>
    <property type="project" value="TreeGrafter"/>
</dbReference>
<feature type="domain" description="Bromo" evidence="5">
    <location>
        <begin position="80"/>
        <end position="150"/>
    </location>
</feature>
<dbReference type="PROSITE" id="PS50014">
    <property type="entry name" value="BROMODOMAIN_2"/>
    <property type="match status" value="1"/>
</dbReference>
<sequence>MEDIDFASNDVLQPGSSHNGGTRTGLRLVLPPLSAVKALKNKKKSAKGVAFQEAAAPKIPRPVKLKPLREVLTKLIVQIKKKDDYAFFLEPVDPAQVPGYADVIKNPMDFGTVTAKVHRGKYRSLEEFANDVRLITTNAKTFNPPGTIYHSEAERIETYAIDHINRAAASVIEYETDWNIDVERDEDPLETPIIDDDDRGTPMDVDDSVRGRSPSVASQVPGPRRGVKPKKESGLLAESLEPDGHLPGYKDGVGQFPPGSEWADLMLSLKLKGKKYRTKKERMRAEKSGPPLAADGSVDYTQTEDPFSVLSVLLPDPPAKPLLTSLYPSSDPYFPSPTTLPSNRPPPQPPLHTVDKSGTKARRRHWNIVRNAPARRARDREGEGEEDLPSWKVPHEPHSTDFGAFATLTGTVAQEYRVQNVGTDLGSEAQLFGALRHSIDRGLAWRHPSWANDDLDLTEQGYWARRARAAEDYVRDVVYGGVDGLAYVRSLAEFVQRPAEADPASEPPTYEALGMPLARYVEESVIDPLTGGRHRLIRQASRVLHDPHARIDETTAAAVERALHTLPQLARHLVELRKIHMHPLDMAALIQDANELFKADDEWAGKAYIEARRKEREEELKRAEAERERELGESAEGTNAMQYLALAVKSHEQAQAATTAPPETPEMLQHALDVSADLIVQLAHQDTANGDVKTENDEGNGEDPVLRKLRLNLLSLAKRAPLDKISRLPSDMVPEAIRHIVPTIEPSPTAS</sequence>
<dbReference type="EMBL" id="BPQB01000017">
    <property type="protein sequence ID" value="GJE90646.1"/>
    <property type="molecule type" value="Genomic_DNA"/>
</dbReference>
<dbReference type="InterPro" id="IPR001487">
    <property type="entry name" value="Bromodomain"/>
</dbReference>
<keyword evidence="1 2" id="KW-0103">Bromodomain</keyword>
<protein>
    <submittedName>
        <fullName evidence="6">Bromodomain-containing protein</fullName>
    </submittedName>
</protein>
<evidence type="ECO:0000256" key="3">
    <source>
        <dbReference type="SAM" id="Coils"/>
    </source>
</evidence>
<feature type="coiled-coil region" evidence="3">
    <location>
        <begin position="606"/>
        <end position="633"/>
    </location>
</feature>
<dbReference type="PRINTS" id="PR00503">
    <property type="entry name" value="BROMODOMAIN"/>
</dbReference>
<dbReference type="Pfam" id="PF00439">
    <property type="entry name" value="Bromodomain"/>
    <property type="match status" value="1"/>
</dbReference>
<comment type="caution">
    <text evidence="6">The sequence shown here is derived from an EMBL/GenBank/DDBJ whole genome shotgun (WGS) entry which is preliminary data.</text>
</comment>
<dbReference type="Gene3D" id="1.20.920.10">
    <property type="entry name" value="Bromodomain-like"/>
    <property type="match status" value="1"/>
</dbReference>
<feature type="region of interest" description="Disordered" evidence="4">
    <location>
        <begin position="183"/>
        <end position="233"/>
    </location>
</feature>
<feature type="compositionally biased region" description="Basic residues" evidence="4">
    <location>
        <begin position="359"/>
        <end position="375"/>
    </location>
</feature>
<feature type="region of interest" description="Disordered" evidence="4">
    <location>
        <begin position="278"/>
        <end position="299"/>
    </location>
</feature>
<dbReference type="GO" id="GO:0006325">
    <property type="term" value="P:chromatin organization"/>
    <property type="evidence" value="ECO:0007669"/>
    <property type="project" value="UniProtKB-ARBA"/>
</dbReference>
<evidence type="ECO:0000259" key="5">
    <source>
        <dbReference type="PROSITE" id="PS50014"/>
    </source>
</evidence>
<feature type="region of interest" description="Disordered" evidence="4">
    <location>
        <begin position="333"/>
        <end position="396"/>
    </location>
</feature>
<gene>
    <name evidence="6" type="ORF">PsYK624_067900</name>
</gene>
<dbReference type="CDD" id="cd04369">
    <property type="entry name" value="Bromodomain"/>
    <property type="match status" value="1"/>
</dbReference>
<evidence type="ECO:0000313" key="6">
    <source>
        <dbReference type="EMBL" id="GJE90646.1"/>
    </source>
</evidence>
<dbReference type="InterPro" id="IPR036427">
    <property type="entry name" value="Bromodomain-like_sf"/>
</dbReference>
<evidence type="ECO:0000256" key="4">
    <source>
        <dbReference type="SAM" id="MobiDB-lite"/>
    </source>
</evidence>
<dbReference type="PANTHER" id="PTHR22881">
    <property type="entry name" value="BROMODOMAIN CONTAINING PROTEIN"/>
    <property type="match status" value="1"/>
</dbReference>